<feature type="compositionally biased region" description="Basic residues" evidence="1">
    <location>
        <begin position="233"/>
        <end position="249"/>
    </location>
</feature>
<dbReference type="Pfam" id="PF05960">
    <property type="entry name" value="DUF885"/>
    <property type="match status" value="1"/>
</dbReference>
<evidence type="ECO:0000313" key="2">
    <source>
        <dbReference type="EMBL" id="NKE59204.1"/>
    </source>
</evidence>
<dbReference type="InterPro" id="IPR010281">
    <property type="entry name" value="DUF885"/>
</dbReference>
<accession>A0ABX1FJN6</accession>
<protein>
    <submittedName>
        <fullName evidence="2">DUF885 domain-containing protein</fullName>
    </submittedName>
</protein>
<keyword evidence="3" id="KW-1185">Reference proteome</keyword>
<evidence type="ECO:0000256" key="1">
    <source>
        <dbReference type="SAM" id="MobiDB-lite"/>
    </source>
</evidence>
<gene>
    <name evidence="2" type="ORF">FXN61_21250</name>
</gene>
<feature type="region of interest" description="Disordered" evidence="1">
    <location>
        <begin position="219"/>
        <end position="249"/>
    </location>
</feature>
<evidence type="ECO:0000313" key="3">
    <source>
        <dbReference type="Proteomes" id="UP001515943"/>
    </source>
</evidence>
<comment type="caution">
    <text evidence="2">The sequence shown here is derived from an EMBL/GenBank/DDBJ whole genome shotgun (WGS) entry which is preliminary data.</text>
</comment>
<organism evidence="2 3">
    <name type="scientific">Lentzea indica</name>
    <dbReference type="NCBI Taxonomy" id="2604800"/>
    <lineage>
        <taxon>Bacteria</taxon>
        <taxon>Bacillati</taxon>
        <taxon>Actinomycetota</taxon>
        <taxon>Actinomycetes</taxon>
        <taxon>Pseudonocardiales</taxon>
        <taxon>Pseudonocardiaceae</taxon>
        <taxon>Lentzea</taxon>
    </lineage>
</organism>
<dbReference type="Proteomes" id="UP001515943">
    <property type="component" value="Unassembled WGS sequence"/>
</dbReference>
<name>A0ABX1FJN6_9PSEU</name>
<proteinExistence type="predicted"/>
<reference evidence="2 3" key="1">
    <citation type="submission" date="2019-08" db="EMBL/GenBank/DDBJ databases">
        <title>Lentzea from Indian Himalayas.</title>
        <authorList>
            <person name="Mandal S."/>
            <person name="Mallick Gupta A."/>
            <person name="Maiti P.K."/>
            <person name="Sarkar J."/>
            <person name="Mandal S."/>
        </authorList>
    </citation>
    <scope>NUCLEOTIDE SEQUENCE [LARGE SCALE GENOMIC DNA]</scope>
    <source>
        <strain evidence="2 3">PSKA42</strain>
    </source>
</reference>
<dbReference type="EMBL" id="VSRL01000076">
    <property type="protein sequence ID" value="NKE59204.1"/>
    <property type="molecule type" value="Genomic_DNA"/>
</dbReference>
<feature type="compositionally biased region" description="Basic and acidic residues" evidence="1">
    <location>
        <begin position="223"/>
        <end position="232"/>
    </location>
</feature>
<sequence>MSEANALADRLFDTILDRYPVDASLMGFDVDHESLVDHSEEADQRYRVRLWAIGDAAERLQPETLPDRITLGIVLHEVRTQSDDIEARRIEFGISTNLRTTVPSTLAFLPRVPVDTPERRAGYLERLRRLDGFLATMITRHRTGFEHGRTPVRHLVEQAIELINGHLENLNAFDLVDGASEVIDEVVRPSLENYRDFLRSEALPLGRDTEHSGLCWLPNRRRGVPEGDPRPHDRGHRPRRVARHRVAVD</sequence>